<sequence length="130" mass="14157">MKTYSINNYERQRWNSYTAGWFILLTIKRSAGTALVVTGVGQLTDFLSRSGVGCPQPGGKHRGLVRGAPDLKPRCSKGGVQASDVLSSLDEEWCWGPREEAKLEVMVGTEGKSSTLCAELREELTGLCCC</sequence>
<evidence type="ECO:0000313" key="2">
    <source>
        <dbReference type="Proteomes" id="UP000324222"/>
    </source>
</evidence>
<protein>
    <submittedName>
        <fullName evidence="1">Uncharacterized protein</fullName>
    </submittedName>
</protein>
<keyword evidence="2" id="KW-1185">Reference proteome</keyword>
<dbReference type="EMBL" id="VSRR010000563">
    <property type="protein sequence ID" value="MPC17159.1"/>
    <property type="molecule type" value="Genomic_DNA"/>
</dbReference>
<evidence type="ECO:0000313" key="1">
    <source>
        <dbReference type="EMBL" id="MPC17159.1"/>
    </source>
</evidence>
<accession>A0A5B7D7A8</accession>
<dbReference type="Proteomes" id="UP000324222">
    <property type="component" value="Unassembled WGS sequence"/>
</dbReference>
<name>A0A5B7D7A8_PORTR</name>
<organism evidence="1 2">
    <name type="scientific">Portunus trituberculatus</name>
    <name type="common">Swimming crab</name>
    <name type="synonym">Neptunus trituberculatus</name>
    <dbReference type="NCBI Taxonomy" id="210409"/>
    <lineage>
        <taxon>Eukaryota</taxon>
        <taxon>Metazoa</taxon>
        <taxon>Ecdysozoa</taxon>
        <taxon>Arthropoda</taxon>
        <taxon>Crustacea</taxon>
        <taxon>Multicrustacea</taxon>
        <taxon>Malacostraca</taxon>
        <taxon>Eumalacostraca</taxon>
        <taxon>Eucarida</taxon>
        <taxon>Decapoda</taxon>
        <taxon>Pleocyemata</taxon>
        <taxon>Brachyura</taxon>
        <taxon>Eubrachyura</taxon>
        <taxon>Portunoidea</taxon>
        <taxon>Portunidae</taxon>
        <taxon>Portuninae</taxon>
        <taxon>Portunus</taxon>
    </lineage>
</organism>
<proteinExistence type="predicted"/>
<comment type="caution">
    <text evidence="1">The sequence shown here is derived from an EMBL/GenBank/DDBJ whole genome shotgun (WGS) entry which is preliminary data.</text>
</comment>
<reference evidence="1 2" key="1">
    <citation type="submission" date="2019-05" db="EMBL/GenBank/DDBJ databases">
        <title>Another draft genome of Portunus trituberculatus and its Hox gene families provides insights of decapod evolution.</title>
        <authorList>
            <person name="Jeong J.-H."/>
            <person name="Song I."/>
            <person name="Kim S."/>
            <person name="Choi T."/>
            <person name="Kim D."/>
            <person name="Ryu S."/>
            <person name="Kim W."/>
        </authorList>
    </citation>
    <scope>NUCLEOTIDE SEQUENCE [LARGE SCALE GENOMIC DNA]</scope>
    <source>
        <tissue evidence="1">Muscle</tissue>
    </source>
</reference>
<gene>
    <name evidence="1" type="ORF">E2C01_010006</name>
</gene>
<dbReference type="AlphaFoldDB" id="A0A5B7D7A8"/>